<evidence type="ECO:0000256" key="2">
    <source>
        <dbReference type="SAM" id="MobiDB-lite"/>
    </source>
</evidence>
<dbReference type="InterPro" id="IPR027417">
    <property type="entry name" value="P-loop_NTPase"/>
</dbReference>
<dbReference type="PANTHER" id="PTHR47691">
    <property type="entry name" value="REGULATOR-RELATED"/>
    <property type="match status" value="1"/>
</dbReference>
<keyword evidence="4" id="KW-1185">Reference proteome</keyword>
<dbReference type="Gene3D" id="3.40.50.300">
    <property type="entry name" value="P-loop containing nucleotide triphosphate hydrolases"/>
    <property type="match status" value="1"/>
</dbReference>
<evidence type="ECO:0000313" key="4">
    <source>
        <dbReference type="Proteomes" id="UP000730482"/>
    </source>
</evidence>
<dbReference type="Gene3D" id="1.10.8.430">
    <property type="entry name" value="Helical domain of apoptotic protease-activating factors"/>
    <property type="match status" value="1"/>
</dbReference>
<organism evidence="3 4">
    <name type="scientific">Catenulispora pinistramenti</name>
    <dbReference type="NCBI Taxonomy" id="2705254"/>
    <lineage>
        <taxon>Bacteria</taxon>
        <taxon>Bacillati</taxon>
        <taxon>Actinomycetota</taxon>
        <taxon>Actinomycetes</taxon>
        <taxon>Catenulisporales</taxon>
        <taxon>Catenulisporaceae</taxon>
        <taxon>Catenulispora</taxon>
    </lineage>
</organism>
<dbReference type="InterPro" id="IPR019734">
    <property type="entry name" value="TPR_rpt"/>
</dbReference>
<protein>
    <submittedName>
        <fullName evidence="3">Tetratricopeptide repeat protein</fullName>
    </submittedName>
</protein>
<comment type="caution">
    <text evidence="3">The sequence shown here is derived from an EMBL/GenBank/DDBJ whole genome shotgun (WGS) entry which is preliminary data.</text>
</comment>
<dbReference type="InterPro" id="IPR011990">
    <property type="entry name" value="TPR-like_helical_dom_sf"/>
</dbReference>
<dbReference type="PROSITE" id="PS50005">
    <property type="entry name" value="TPR"/>
    <property type="match status" value="1"/>
</dbReference>
<dbReference type="Gene3D" id="1.10.10.10">
    <property type="entry name" value="Winged helix-like DNA-binding domain superfamily/Winged helix DNA-binding domain"/>
    <property type="match status" value="1"/>
</dbReference>
<dbReference type="SUPFAM" id="SSF52540">
    <property type="entry name" value="P-loop containing nucleoside triphosphate hydrolases"/>
    <property type="match status" value="1"/>
</dbReference>
<gene>
    <name evidence="3" type="ORF">KGQ19_10675</name>
</gene>
<reference evidence="3 4" key="1">
    <citation type="submission" date="2020-02" db="EMBL/GenBank/DDBJ databases">
        <title>Acidophilic actinobacteria isolated from forest soil.</title>
        <authorList>
            <person name="Golinska P."/>
        </authorList>
    </citation>
    <scope>NUCLEOTIDE SEQUENCE [LARGE SCALE GENOMIC DNA]</scope>
    <source>
        <strain evidence="3 4">NL8</strain>
    </source>
</reference>
<evidence type="ECO:0000256" key="1">
    <source>
        <dbReference type="PROSITE-ProRule" id="PRU00339"/>
    </source>
</evidence>
<dbReference type="EMBL" id="JAAFYZ010000026">
    <property type="protein sequence ID" value="MBS2547338.1"/>
    <property type="molecule type" value="Genomic_DNA"/>
</dbReference>
<accession>A0ABS5KMQ0</accession>
<sequence length="791" mass="86779">MNDIEGRDIEGDDINGDDIQGRDIPDPAVAGDLPEYIRLLDRLRRQSGDLSYRTLARSVGPLLRPPRVVPHTTVGDLFQPHRRRLDLDLVVAIVRILIKSESVADRWRAAYVRIQREARLGGPPGVFRQLPADLATFTGRESELRQLVTAATRRAGEGRAATVVVTAIEGMAGVGKTQLAVHAAHRLVRAGWFGDVQMYANLRGFDPDRPPAEPAAVLDSFLRQLRVPAEQIPDDVEERSALFRDRIRGKDALVLLDNAAGEDQVRSLIPASSSCLVLITSRRGLAGLDDAVWHRLGVFSEDEALALLAKIAGPQRVGAEPEAARRIVRRCGLLPLAVSIAATRLRSRPVWRLADLAERLERDEATSSDIGGAAFDLSYRDLPDRAKHVFRLLGIHPGLDVTAASVAAPAGLTPAEAERVLELLLDENLVQERIAGRYEMHDLIRAYAAERAEAEMTEDERRAAVRTALSWHVAVVTLTALAISPDRSMPPIDPALVGRSAPQADTTAEAVAWYGRERANLMRAVAVAGEAGFPSLAWRLPIAMGYFEELAQNYRELERLMSTALPYAREDDDPDGETDVVRWLAFALSAQGRVTEAIGPMNRVLEARRAAGDALRTGRILGSLANAHANTGDPGTGIELAREAIRTIEEAGERVPSSILTIASICLGRLGRHDEAQEYLLLFVERARKTDDLRALALGLRNVGDRYLRTRRTQDAIESFEEAIAVAAEVGDRYVWADCLNGLALSLKISGLTEQARARHREALAVFDDLPKEEAARYLGRLETSGLWYVD</sequence>
<name>A0ABS5KMQ0_9ACTN</name>
<dbReference type="InterPro" id="IPR042197">
    <property type="entry name" value="Apaf_helical"/>
</dbReference>
<dbReference type="PANTHER" id="PTHR47691:SF3">
    <property type="entry name" value="HTH-TYPE TRANSCRIPTIONAL REGULATOR RV0890C-RELATED"/>
    <property type="match status" value="1"/>
</dbReference>
<evidence type="ECO:0000313" key="3">
    <source>
        <dbReference type="EMBL" id="MBS2547338.1"/>
    </source>
</evidence>
<feature type="repeat" description="TPR" evidence="1">
    <location>
        <begin position="697"/>
        <end position="730"/>
    </location>
</feature>
<dbReference type="Proteomes" id="UP000730482">
    <property type="component" value="Unassembled WGS sequence"/>
</dbReference>
<dbReference type="Pfam" id="PF13424">
    <property type="entry name" value="TPR_12"/>
    <property type="match status" value="1"/>
</dbReference>
<dbReference type="PRINTS" id="PR00364">
    <property type="entry name" value="DISEASERSIST"/>
</dbReference>
<dbReference type="SUPFAM" id="SSF48452">
    <property type="entry name" value="TPR-like"/>
    <property type="match status" value="2"/>
</dbReference>
<dbReference type="InterPro" id="IPR036388">
    <property type="entry name" value="WH-like_DNA-bd_sf"/>
</dbReference>
<dbReference type="SMART" id="SM00028">
    <property type="entry name" value="TPR"/>
    <property type="match status" value="3"/>
</dbReference>
<proteinExistence type="predicted"/>
<dbReference type="Gene3D" id="1.25.40.10">
    <property type="entry name" value="Tetratricopeptide repeat domain"/>
    <property type="match status" value="1"/>
</dbReference>
<dbReference type="RefSeq" id="WP_212008939.1">
    <property type="nucleotide sequence ID" value="NZ_JAAFYZ010000026.1"/>
</dbReference>
<keyword evidence="1" id="KW-0802">TPR repeat</keyword>
<feature type="region of interest" description="Disordered" evidence="2">
    <location>
        <begin position="1"/>
        <end position="26"/>
    </location>
</feature>